<dbReference type="CDD" id="cd00637">
    <property type="entry name" value="7tm_classA_rhodopsin-like"/>
    <property type="match status" value="1"/>
</dbReference>
<comment type="subcellular location">
    <subcellularLocation>
        <location evidence="1">Membrane</location>
        <topology evidence="1">Multi-pass membrane protein</topology>
    </subcellularLocation>
</comment>
<dbReference type="PANTHER" id="PTHR24243">
    <property type="entry name" value="G-PROTEIN COUPLED RECEPTOR"/>
    <property type="match status" value="1"/>
</dbReference>
<keyword evidence="2 9" id="KW-0812">Transmembrane</keyword>
<dbReference type="PANTHER" id="PTHR24243:SF224">
    <property type="entry name" value="G-PROTEIN COUPLED RECEPTOR 19-RELATED"/>
    <property type="match status" value="1"/>
</dbReference>
<dbReference type="Proteomes" id="UP000030746">
    <property type="component" value="Unassembled WGS sequence"/>
</dbReference>
<evidence type="ECO:0000256" key="6">
    <source>
        <dbReference type="ARBA" id="ARBA00023170"/>
    </source>
</evidence>
<feature type="transmembrane region" description="Helical" evidence="9">
    <location>
        <begin position="212"/>
        <end position="235"/>
    </location>
</feature>
<dbReference type="GO" id="GO:0004930">
    <property type="term" value="F:G protein-coupled receptor activity"/>
    <property type="evidence" value="ECO:0007669"/>
    <property type="project" value="UniProtKB-KW"/>
</dbReference>
<evidence type="ECO:0000256" key="2">
    <source>
        <dbReference type="ARBA" id="ARBA00022692"/>
    </source>
</evidence>
<dbReference type="OMA" id="RIFIMAI"/>
<dbReference type="InterPro" id="IPR000276">
    <property type="entry name" value="GPCR_Rhodpsn"/>
</dbReference>
<dbReference type="HOGENOM" id="CLU_035647_1_0_1"/>
<dbReference type="RefSeq" id="XP_009063243.1">
    <property type="nucleotide sequence ID" value="XM_009064995.1"/>
</dbReference>
<reference evidence="11 12" key="1">
    <citation type="journal article" date="2013" name="Nature">
        <title>Insights into bilaterian evolution from three spiralian genomes.</title>
        <authorList>
            <person name="Simakov O."/>
            <person name="Marletaz F."/>
            <person name="Cho S.J."/>
            <person name="Edsinger-Gonzales E."/>
            <person name="Havlak P."/>
            <person name="Hellsten U."/>
            <person name="Kuo D.H."/>
            <person name="Larsson T."/>
            <person name="Lv J."/>
            <person name="Arendt D."/>
            <person name="Savage R."/>
            <person name="Osoegawa K."/>
            <person name="de Jong P."/>
            <person name="Grimwood J."/>
            <person name="Chapman J.A."/>
            <person name="Shapiro H."/>
            <person name="Aerts A."/>
            <person name="Otillar R.P."/>
            <person name="Terry A.Y."/>
            <person name="Boore J.L."/>
            <person name="Grigoriev I.V."/>
            <person name="Lindberg D.R."/>
            <person name="Seaver E.C."/>
            <person name="Weisblat D.A."/>
            <person name="Putnam N.H."/>
            <person name="Rokhsar D.S."/>
        </authorList>
    </citation>
    <scope>NUCLEOTIDE SEQUENCE [LARGE SCALE GENOMIC DNA]</scope>
</reference>
<dbReference type="InterPro" id="IPR017452">
    <property type="entry name" value="GPCR_Rhodpsn_7TM"/>
</dbReference>
<feature type="transmembrane region" description="Helical" evidence="9">
    <location>
        <begin position="122"/>
        <end position="140"/>
    </location>
</feature>
<feature type="region of interest" description="Disordered" evidence="8">
    <location>
        <begin position="266"/>
        <end position="360"/>
    </location>
</feature>
<sequence>MNSTSNGSMENSWKGGNSTMQPENYTEAEIESYLQYLEYENAKLMIPTLVYIGTLISTGLFGNTLVILVYYFRFKPSTTRIFIISLAVFDLMNNTMAQPGEIFDILYAYRFTNNHLCKLKRFFNYFTTFSSVFSLTVVAVDRQRKICHAVKKQISIKIAKICVIVVASLSLGISMPSLMLNGVKNIPTGKEGILGTECKYADNFQNAFFPKLFLGFQFLIFLSSLTLLSVLYILIGRTVFKHSKFNLRGKRLSVLKPAVIVAYSNNSSTGPSSGNTTSTNPDSHSDKEQNEATDHKDSNIKVEKNTEGELVETKADVTEEPTKLSTADQNTEVVSTPSTPRQKDKKDKVTLLPSNTPSPGFDKLLMRAQHQEKKEKVKKMKTRTTLMLFLITLVFIISYLPYLSISIVKMFNKNFVNSLSIPTFMVYNVFLRSHYINAAVNPLVYSFCNMKFRSEAKSILCFWKKNKNKMYT</sequence>
<feature type="transmembrane region" description="Helical" evidence="9">
    <location>
        <begin position="386"/>
        <end position="405"/>
    </location>
</feature>
<dbReference type="GO" id="GO:0005886">
    <property type="term" value="C:plasma membrane"/>
    <property type="evidence" value="ECO:0007669"/>
    <property type="project" value="TreeGrafter"/>
</dbReference>
<evidence type="ECO:0000256" key="8">
    <source>
        <dbReference type="SAM" id="MobiDB-lite"/>
    </source>
</evidence>
<dbReference type="EMBL" id="KB203188">
    <property type="protein sequence ID" value="ESO85989.1"/>
    <property type="molecule type" value="Genomic_DNA"/>
</dbReference>
<feature type="transmembrane region" description="Helical" evidence="9">
    <location>
        <begin position="425"/>
        <end position="448"/>
    </location>
</feature>
<evidence type="ECO:0000313" key="12">
    <source>
        <dbReference type="Proteomes" id="UP000030746"/>
    </source>
</evidence>
<dbReference type="PRINTS" id="PR00237">
    <property type="entry name" value="GPCRRHODOPSN"/>
</dbReference>
<evidence type="ECO:0000256" key="9">
    <source>
        <dbReference type="SAM" id="Phobius"/>
    </source>
</evidence>
<dbReference type="OrthoDB" id="9874829at2759"/>
<dbReference type="Pfam" id="PF00001">
    <property type="entry name" value="7tm_1"/>
    <property type="match status" value="1"/>
</dbReference>
<keyword evidence="12" id="KW-1185">Reference proteome</keyword>
<keyword evidence="7" id="KW-0807">Transducer</keyword>
<keyword evidence="4" id="KW-0297">G-protein coupled receptor</keyword>
<dbReference type="PROSITE" id="PS50262">
    <property type="entry name" value="G_PROTEIN_RECEP_F1_2"/>
    <property type="match status" value="1"/>
</dbReference>
<dbReference type="AlphaFoldDB" id="V4BAJ7"/>
<protein>
    <recommendedName>
        <fullName evidence="10">G-protein coupled receptors family 1 profile domain-containing protein</fullName>
    </recommendedName>
</protein>
<dbReference type="CTD" id="20249895"/>
<feature type="transmembrane region" description="Helical" evidence="9">
    <location>
        <begin position="79"/>
        <end position="97"/>
    </location>
</feature>
<keyword evidence="3 9" id="KW-1133">Transmembrane helix</keyword>
<evidence type="ECO:0000256" key="1">
    <source>
        <dbReference type="ARBA" id="ARBA00004141"/>
    </source>
</evidence>
<evidence type="ECO:0000313" key="11">
    <source>
        <dbReference type="EMBL" id="ESO85989.1"/>
    </source>
</evidence>
<evidence type="ECO:0000256" key="7">
    <source>
        <dbReference type="ARBA" id="ARBA00023224"/>
    </source>
</evidence>
<evidence type="ECO:0000259" key="10">
    <source>
        <dbReference type="PROSITE" id="PS50262"/>
    </source>
</evidence>
<keyword evidence="6" id="KW-0675">Receptor</keyword>
<proteinExistence type="predicted"/>
<evidence type="ECO:0000256" key="4">
    <source>
        <dbReference type="ARBA" id="ARBA00023040"/>
    </source>
</evidence>
<dbReference type="SUPFAM" id="SSF81321">
    <property type="entry name" value="Family A G protein-coupled receptor-like"/>
    <property type="match status" value="1"/>
</dbReference>
<feature type="compositionally biased region" description="Polar residues" evidence="8">
    <location>
        <begin position="323"/>
        <end position="340"/>
    </location>
</feature>
<gene>
    <name evidence="11" type="ORF">LOTGIDRAFT_235583</name>
</gene>
<feature type="compositionally biased region" description="Low complexity" evidence="8">
    <location>
        <begin position="266"/>
        <end position="281"/>
    </location>
</feature>
<evidence type="ECO:0000256" key="5">
    <source>
        <dbReference type="ARBA" id="ARBA00023136"/>
    </source>
</evidence>
<keyword evidence="5 9" id="KW-0472">Membrane</keyword>
<feature type="transmembrane region" description="Helical" evidence="9">
    <location>
        <begin position="49"/>
        <end position="72"/>
    </location>
</feature>
<dbReference type="KEGG" id="lgi:LOTGIDRAFT_235583"/>
<dbReference type="Gene3D" id="1.20.1070.10">
    <property type="entry name" value="Rhodopsin 7-helix transmembrane proteins"/>
    <property type="match status" value="2"/>
</dbReference>
<evidence type="ECO:0000256" key="3">
    <source>
        <dbReference type="ARBA" id="ARBA00022989"/>
    </source>
</evidence>
<feature type="transmembrane region" description="Helical" evidence="9">
    <location>
        <begin position="161"/>
        <end position="180"/>
    </location>
</feature>
<feature type="domain" description="G-protein coupled receptors family 1 profile" evidence="10">
    <location>
        <begin position="62"/>
        <end position="445"/>
    </location>
</feature>
<feature type="region of interest" description="Disordered" evidence="8">
    <location>
        <begin position="1"/>
        <end position="20"/>
    </location>
</feature>
<dbReference type="STRING" id="225164.V4BAJ7"/>
<organism evidence="11 12">
    <name type="scientific">Lottia gigantea</name>
    <name type="common">Giant owl limpet</name>
    <dbReference type="NCBI Taxonomy" id="225164"/>
    <lineage>
        <taxon>Eukaryota</taxon>
        <taxon>Metazoa</taxon>
        <taxon>Spiralia</taxon>
        <taxon>Lophotrochozoa</taxon>
        <taxon>Mollusca</taxon>
        <taxon>Gastropoda</taxon>
        <taxon>Patellogastropoda</taxon>
        <taxon>Lottioidea</taxon>
        <taxon>Lottiidae</taxon>
        <taxon>Lottia</taxon>
    </lineage>
</organism>
<dbReference type="GeneID" id="20249895"/>
<name>V4BAJ7_LOTGI</name>
<accession>V4BAJ7</accession>
<feature type="compositionally biased region" description="Basic and acidic residues" evidence="8">
    <location>
        <begin position="283"/>
        <end position="322"/>
    </location>
</feature>